<protein>
    <recommendedName>
        <fullName evidence="1">Heterokaryon incompatibility domain-containing protein</fullName>
    </recommendedName>
</protein>
<evidence type="ECO:0000259" key="1">
    <source>
        <dbReference type="Pfam" id="PF06985"/>
    </source>
</evidence>
<sequence length="446" mass="49968">MLPTRLVEIRPDYERDVVSSNLTSQPGEDFRYATLSHCWGKLAMFTLKRDKLEELQVRIPSQQVAKTFRDAVDITRRIGLKYRWIDSLCILQDDDGDWSREAVLMSEIYGSSSLNIAATGAADGRVGCYQERGPAAVAAQQLTASDQTGSQAFDRFNFDIYRQNIVESPLFIWECGQKLACETFSEDMPSPLSTQHAWFQKRKSNLNVWIDTVTQYSRCNPTDPWDKLIAISGISNWLQGKTNDEYIAGLWLKYIEHQMVWCTEDGAVTRRPAGFRAPSWSWPSIDGLIRWPFWGGVHLEISIAVIQVIEVLKLNSRSRTSYESAGLLIRCLGVRNASRSSILDTPSHGDKLVKSFDAGTPDTEYKALQITVRAPKRATDCLAAGLLVEEVGLSIYRHVGMFRITAAYGAPGHVRTRLAPRKVSRSATAIGPVAEDGLEEEIITLV</sequence>
<evidence type="ECO:0000313" key="2">
    <source>
        <dbReference type="EMBL" id="KAI1880893.1"/>
    </source>
</evidence>
<accession>A0A9P9WX39</accession>
<dbReference type="PANTHER" id="PTHR33112">
    <property type="entry name" value="DOMAIN PROTEIN, PUTATIVE-RELATED"/>
    <property type="match status" value="1"/>
</dbReference>
<gene>
    <name evidence="2" type="ORF">JX265_001133</name>
</gene>
<keyword evidence="3" id="KW-1185">Reference proteome</keyword>
<reference evidence="2" key="1">
    <citation type="submission" date="2021-03" db="EMBL/GenBank/DDBJ databases">
        <title>Revisited historic fungal species revealed as producer of novel bioactive compounds through whole genome sequencing and comparative genomics.</title>
        <authorList>
            <person name="Vignolle G.A."/>
            <person name="Hochenegger N."/>
            <person name="Mach R.L."/>
            <person name="Mach-Aigner A.R."/>
            <person name="Javad Rahimi M."/>
            <person name="Salim K.A."/>
            <person name="Chan C.M."/>
            <person name="Lim L.B.L."/>
            <person name="Cai F."/>
            <person name="Druzhinina I.S."/>
            <person name="U'Ren J.M."/>
            <person name="Derntl C."/>
        </authorList>
    </citation>
    <scope>NUCLEOTIDE SEQUENCE</scope>
    <source>
        <strain evidence="2">TUCIM 5799</strain>
    </source>
</reference>
<feature type="domain" description="Heterokaryon incompatibility" evidence="1">
    <location>
        <begin position="32"/>
        <end position="150"/>
    </location>
</feature>
<dbReference type="Proteomes" id="UP000829685">
    <property type="component" value="Unassembled WGS sequence"/>
</dbReference>
<dbReference type="EMBL" id="JAFIMR010000002">
    <property type="protein sequence ID" value="KAI1880893.1"/>
    <property type="molecule type" value="Genomic_DNA"/>
</dbReference>
<dbReference type="PANTHER" id="PTHR33112:SF10">
    <property type="entry name" value="TOL"/>
    <property type="match status" value="1"/>
</dbReference>
<dbReference type="Pfam" id="PF06985">
    <property type="entry name" value="HET"/>
    <property type="match status" value="1"/>
</dbReference>
<evidence type="ECO:0000313" key="3">
    <source>
        <dbReference type="Proteomes" id="UP000829685"/>
    </source>
</evidence>
<dbReference type="AlphaFoldDB" id="A0A9P9WX39"/>
<dbReference type="InterPro" id="IPR010730">
    <property type="entry name" value="HET"/>
</dbReference>
<proteinExistence type="predicted"/>
<comment type="caution">
    <text evidence="2">The sequence shown here is derived from an EMBL/GenBank/DDBJ whole genome shotgun (WGS) entry which is preliminary data.</text>
</comment>
<organism evidence="2 3">
    <name type="scientific">Neoarthrinium moseri</name>
    <dbReference type="NCBI Taxonomy" id="1658444"/>
    <lineage>
        <taxon>Eukaryota</taxon>
        <taxon>Fungi</taxon>
        <taxon>Dikarya</taxon>
        <taxon>Ascomycota</taxon>
        <taxon>Pezizomycotina</taxon>
        <taxon>Sordariomycetes</taxon>
        <taxon>Xylariomycetidae</taxon>
        <taxon>Amphisphaeriales</taxon>
        <taxon>Apiosporaceae</taxon>
        <taxon>Neoarthrinium</taxon>
    </lineage>
</organism>
<name>A0A9P9WX39_9PEZI</name>